<name>A0A1D2M8P8_ORCCI</name>
<evidence type="ECO:0000313" key="1">
    <source>
        <dbReference type="EMBL" id="ODM89357.1"/>
    </source>
</evidence>
<proteinExistence type="predicted"/>
<dbReference type="EMBL" id="LJIJ01002706">
    <property type="protein sequence ID" value="ODM89357.1"/>
    <property type="molecule type" value="Genomic_DNA"/>
</dbReference>
<keyword evidence="2" id="KW-1185">Reference proteome</keyword>
<evidence type="ECO:0000313" key="2">
    <source>
        <dbReference type="Proteomes" id="UP000094527"/>
    </source>
</evidence>
<accession>A0A1D2M8P8</accession>
<protein>
    <submittedName>
        <fullName evidence="1">Uncharacterized protein</fullName>
    </submittedName>
</protein>
<reference evidence="1 2" key="1">
    <citation type="journal article" date="2016" name="Genome Biol. Evol.">
        <title>Gene Family Evolution Reflects Adaptation to Soil Environmental Stressors in the Genome of the Collembolan Orchesella cincta.</title>
        <authorList>
            <person name="Faddeeva-Vakhrusheva A."/>
            <person name="Derks M.F."/>
            <person name="Anvar S.Y."/>
            <person name="Agamennone V."/>
            <person name="Suring W."/>
            <person name="Smit S."/>
            <person name="van Straalen N.M."/>
            <person name="Roelofs D."/>
        </authorList>
    </citation>
    <scope>NUCLEOTIDE SEQUENCE [LARGE SCALE GENOMIC DNA]</scope>
    <source>
        <tissue evidence="1">Mixed pool</tissue>
    </source>
</reference>
<dbReference type="AlphaFoldDB" id="A0A1D2M8P8"/>
<dbReference type="Proteomes" id="UP000094527">
    <property type="component" value="Unassembled WGS sequence"/>
</dbReference>
<comment type="caution">
    <text evidence="1">The sequence shown here is derived from an EMBL/GenBank/DDBJ whole genome shotgun (WGS) entry which is preliminary data.</text>
</comment>
<sequence length="363" mass="40769">MRPTTSTTGKQISCDYVVQLRRKLTKMANLNGAKRVKVFKSSLGADDGHAHQDNSEQFHKITEGADTQDVLTSGKTLFNLFPEIWDEILAYLSASDFHSLINSSQFINQLLEEKKTTSLLPLVLSILMEYIPFSSLLQLRGVNRAAKSLISGALESHSSSLDGYWTSTYKGSSGGRHPLHVNESRIQFTSLRLSQNAYFNPPQLLSRFLNRHKLERRGDPATPFLTRSITLPVTVHDDIPFQEQKTLRLELMTKFGHQLRHLRSHVGTCFIEPNELNHAALIVEFISLLHRIPNLRILTLLGGNRFQPGAVAGLRRISPIPDLPHLELLDFENFTFNSGLPHEDDVDPEEALDIGCSLNTDPS</sequence>
<organism evidence="1 2">
    <name type="scientific">Orchesella cincta</name>
    <name type="common">Springtail</name>
    <name type="synonym">Podura cincta</name>
    <dbReference type="NCBI Taxonomy" id="48709"/>
    <lineage>
        <taxon>Eukaryota</taxon>
        <taxon>Metazoa</taxon>
        <taxon>Ecdysozoa</taxon>
        <taxon>Arthropoda</taxon>
        <taxon>Hexapoda</taxon>
        <taxon>Collembola</taxon>
        <taxon>Entomobryomorpha</taxon>
        <taxon>Entomobryoidea</taxon>
        <taxon>Orchesellidae</taxon>
        <taxon>Orchesellinae</taxon>
        <taxon>Orchesella</taxon>
    </lineage>
</organism>
<gene>
    <name evidence="1" type="ORF">Ocin01_17327</name>
</gene>